<dbReference type="GO" id="GO:0051116">
    <property type="term" value="F:cobaltochelatase activity"/>
    <property type="evidence" value="ECO:0007669"/>
    <property type="project" value="UniProtKB-EC"/>
</dbReference>
<dbReference type="EC" id="6.6.1.2" evidence="3"/>
<feature type="transmembrane region" description="Helical" evidence="1">
    <location>
        <begin position="1379"/>
        <end position="1399"/>
    </location>
</feature>
<keyword evidence="1" id="KW-0472">Membrane</keyword>
<name>A0A379MUD8_9BACT</name>
<dbReference type="OrthoDB" id="9757976at2"/>
<protein>
    <submittedName>
        <fullName evidence="3">Aerobic cobaltochelatase subunit CobN</fullName>
        <ecNumber evidence="3">6.6.1.2</ecNumber>
    </submittedName>
</protein>
<dbReference type="Pfam" id="PF02514">
    <property type="entry name" value="CobN-Mg_chel"/>
    <property type="match status" value="1"/>
</dbReference>
<organism evidence="3 4">
    <name type="scientific">Rikenella microfusus</name>
    <dbReference type="NCBI Taxonomy" id="28139"/>
    <lineage>
        <taxon>Bacteria</taxon>
        <taxon>Pseudomonadati</taxon>
        <taxon>Bacteroidota</taxon>
        <taxon>Bacteroidia</taxon>
        <taxon>Bacteroidales</taxon>
        <taxon>Rikenellaceae</taxon>
        <taxon>Rikenella</taxon>
    </lineage>
</organism>
<evidence type="ECO:0000259" key="2">
    <source>
        <dbReference type="Pfam" id="PF02514"/>
    </source>
</evidence>
<dbReference type="RefSeq" id="WP_027291672.1">
    <property type="nucleotide sequence ID" value="NZ_UGVL01000001.1"/>
</dbReference>
<accession>A0A379MUD8</accession>
<keyword evidence="1" id="KW-1133">Transmembrane helix</keyword>
<reference evidence="3 4" key="1">
    <citation type="submission" date="2018-06" db="EMBL/GenBank/DDBJ databases">
        <authorList>
            <consortium name="Pathogen Informatics"/>
            <person name="Doyle S."/>
        </authorList>
    </citation>
    <scope>NUCLEOTIDE SEQUENCE [LARGE SCALE GENOMIC DNA]</scope>
    <source>
        <strain evidence="3 4">NCTC11190</strain>
    </source>
</reference>
<evidence type="ECO:0000256" key="1">
    <source>
        <dbReference type="SAM" id="Phobius"/>
    </source>
</evidence>
<dbReference type="STRING" id="880526.GCA_000427365_02128"/>
<dbReference type="PANTHER" id="PTHR44119">
    <property type="entry name" value="MAGNESIUM-CHELATASE SUBUNIT CHLH, CHLOROPLASTIC"/>
    <property type="match status" value="1"/>
</dbReference>
<keyword evidence="1" id="KW-0812">Transmembrane</keyword>
<sequence length="1407" mass="155431">MNKKRKKIALITGIALAAAILVVWLCYAAAGPTRVAMVNFPRYQMARMAKSLDNNSVKLESVELEQFGKLKNYDAVLIFGMGIRMTDDHRAVLEKLKTKGVPIYSTSVTDPANNITSLDSTQRETVKAYLGNGGTKNYRSLFNWIRRDLDGKSLFTGAIEPPVEISGDVLFHLDDEQTFATVGEFDAYYRKNGFYKEQGPKVALLVGMAGPFDTNKEHLDSLIRNLEARGMNVYPVSSFAERLELLQEISPDAVIYMPHGRMLMGQGERGVEWLKEQNIPVICPITINDTYDHWMADKQGMVGGFLSQSVVMPELDGGIVPMAINAQFIDDEGLYLFKAIPGRAEQFAGTVANYLKLRTKANKDKKIAIYYFKGPGSNSLVAAGLEVLPSLYHFLKKLQSEGYDLSGLPASEKEFEKAVMERGPVFNSYAEGNIGRYLRSGYPELIPTAEYDGWLHEALRPEQYAELTAKHGAAPGGFYTAGDSIAVTRIRFGNVVLLPQPTQGTGENSFAAVHGDNPVPPHHYIASYLWTRYGFGADAMIHFGTHGSLEFIPGKQVALSTADWSDRLVGDLPHFYLYTIGDVGEGIIAKRRSYATTVSHLTPPFIETEMRGEVGRLLEQIQNYLSKEEDDRSQQENLKIKELTLRMGLHRDLKLDSVKTQPYTDEEIERIENFAEELCSEKITGGMYTLGVAFSPEKINSSVELLATDPIAYGLAALDKLNGKITQKQIDNTAFFNRRYRTPAQAAVKSLLARATLSPDAVLASLGISDSQLARARHIRELSKPKDRMAMLKAMRTGKDSTGKHPDRKAMQEAMKKMDPKQAEKVKQMMTAMKAARTDTVTAADKEFADAVMNIADAVANVRNYKTALEQSPSVELESFINALNGGYVAPTPGGDYIANPNTLPTGRNLYSINAEATPSPAAWEKGVAMGEQMLADYLKNHGGNYPQKVSFTLWSGAFIESEGATIAQILWMLGAEPIRDQFGRVMDIRLVPASEMNRPRIDVVVQTSGQLRDLAASRLALIQKAIGMAAAADDGGENYVAKGQVDAEKVLLEKGFSPKEARELSTRRIFGGLNGMAGTGITGMVESGDRWENEREIADTYLNNMGAVYGSSEEWGDFKAGVFEAALQNTDAVVQPRQSNTWGALSLDHVYEFMGGMNLTVRNVTGKDPDTYFNDLRNRHHARVQELKEAIGVESRTTIFNPVYIKEQMKGGASSANNFTEIVRNTYGWNVMKPAAIDKEIWDRIYDIYVEDDLNLGTREFFDRENPAALQEMTAVMMETARKGYWKATPEQLKAIAELHSEMVTEHEAACSGFTCDNAKLRDFIGRQLAPEKAQSYKASVNRAISAAPSDNADNKGMVLEKEQLNGTAETEKPFRGLGIALGAFGVICAAVAVMLVLRKVRKHKA</sequence>
<dbReference type="EMBL" id="UGVL01000001">
    <property type="protein sequence ID" value="SUE34467.1"/>
    <property type="molecule type" value="Genomic_DNA"/>
</dbReference>
<keyword evidence="4" id="KW-1185">Reference proteome</keyword>
<dbReference type="CDD" id="cd10150">
    <property type="entry name" value="CobN_like"/>
    <property type="match status" value="1"/>
</dbReference>
<gene>
    <name evidence="3" type="primary">cobN</name>
    <name evidence="3" type="ORF">NCTC11190_01691</name>
</gene>
<dbReference type="Proteomes" id="UP000255233">
    <property type="component" value="Unassembled WGS sequence"/>
</dbReference>
<keyword evidence="3" id="KW-0436">Ligase</keyword>
<proteinExistence type="predicted"/>
<dbReference type="InterPro" id="IPR003672">
    <property type="entry name" value="CobN/Mg_chltase"/>
</dbReference>
<dbReference type="PANTHER" id="PTHR44119:SF1">
    <property type="entry name" value="MAGNESIUM-CHELATASE SUBUNIT CHLH, CHLOROPLASTIC"/>
    <property type="match status" value="1"/>
</dbReference>
<feature type="domain" description="CobN/magnesium chelatase" evidence="2">
    <location>
        <begin position="128"/>
        <end position="1294"/>
    </location>
</feature>
<evidence type="ECO:0000313" key="4">
    <source>
        <dbReference type="Proteomes" id="UP000255233"/>
    </source>
</evidence>
<evidence type="ECO:0000313" key="3">
    <source>
        <dbReference type="EMBL" id="SUE34467.1"/>
    </source>
</evidence>